<reference evidence="2" key="1">
    <citation type="journal article" date="2020" name="mSystems">
        <title>Genome- and Community-Level Interaction Insights into Carbon Utilization and Element Cycling Functions of Hydrothermarchaeota in Hydrothermal Sediment.</title>
        <authorList>
            <person name="Zhou Z."/>
            <person name="Liu Y."/>
            <person name="Xu W."/>
            <person name="Pan J."/>
            <person name="Luo Z.H."/>
            <person name="Li M."/>
        </authorList>
    </citation>
    <scope>NUCLEOTIDE SEQUENCE [LARGE SCALE GENOMIC DNA]</scope>
    <source>
        <strain evidence="2">SpSt-503</strain>
    </source>
</reference>
<dbReference type="Gene3D" id="3.20.20.210">
    <property type="match status" value="1"/>
</dbReference>
<evidence type="ECO:0000313" key="2">
    <source>
        <dbReference type="EMBL" id="HFH28999.1"/>
    </source>
</evidence>
<gene>
    <name evidence="2" type="ORF">ENS59_05745</name>
</gene>
<dbReference type="AlphaFoldDB" id="A0A7C3HWT2"/>
<accession>A0A7C3HWT2</accession>
<dbReference type="SUPFAM" id="SSF51726">
    <property type="entry name" value="UROD/MetE-like"/>
    <property type="match status" value="1"/>
</dbReference>
<sequence>MNSMERIGALLSGSPVDRPPCTMTLSLYGARLLGVSTQSYYTNPDLYAQGQQAVIDLCAPDIVFSPFALSLE</sequence>
<dbReference type="Pfam" id="PF01208">
    <property type="entry name" value="URO-D"/>
    <property type="match status" value="1"/>
</dbReference>
<dbReference type="GO" id="GO:0006779">
    <property type="term" value="P:porphyrin-containing compound biosynthetic process"/>
    <property type="evidence" value="ECO:0007669"/>
    <property type="project" value="InterPro"/>
</dbReference>
<dbReference type="InterPro" id="IPR000257">
    <property type="entry name" value="Uroporphyrinogen_deCOase"/>
</dbReference>
<dbReference type="InterPro" id="IPR038071">
    <property type="entry name" value="UROD/MetE-like_sf"/>
</dbReference>
<comment type="caution">
    <text evidence="2">The sequence shown here is derived from an EMBL/GenBank/DDBJ whole genome shotgun (WGS) entry which is preliminary data.</text>
</comment>
<proteinExistence type="predicted"/>
<evidence type="ECO:0000259" key="1">
    <source>
        <dbReference type="Pfam" id="PF01208"/>
    </source>
</evidence>
<feature type="domain" description="Uroporphyrinogen decarboxylase (URO-D)" evidence="1">
    <location>
        <begin position="3"/>
        <end position="70"/>
    </location>
</feature>
<organism evidence="2">
    <name type="scientific">Gracilinema caldarium</name>
    <dbReference type="NCBI Taxonomy" id="215591"/>
    <lineage>
        <taxon>Bacteria</taxon>
        <taxon>Pseudomonadati</taxon>
        <taxon>Spirochaetota</taxon>
        <taxon>Spirochaetia</taxon>
        <taxon>Spirochaetales</taxon>
        <taxon>Breznakiellaceae</taxon>
        <taxon>Gracilinema</taxon>
    </lineage>
</organism>
<dbReference type="GO" id="GO:0004853">
    <property type="term" value="F:uroporphyrinogen decarboxylase activity"/>
    <property type="evidence" value="ECO:0007669"/>
    <property type="project" value="InterPro"/>
</dbReference>
<name>A0A7C3HWT2_9SPIR</name>
<dbReference type="EMBL" id="DSVL01000178">
    <property type="protein sequence ID" value="HFH28999.1"/>
    <property type="molecule type" value="Genomic_DNA"/>
</dbReference>
<protein>
    <recommendedName>
        <fullName evidence="1">Uroporphyrinogen decarboxylase (URO-D) domain-containing protein</fullName>
    </recommendedName>
</protein>